<comment type="caution">
    <text evidence="1">The sequence shown here is derived from an EMBL/GenBank/DDBJ whole genome shotgun (WGS) entry which is preliminary data.</text>
</comment>
<evidence type="ECO:0000313" key="1">
    <source>
        <dbReference type="EMBL" id="MCT4372533.1"/>
    </source>
</evidence>
<reference evidence="2" key="1">
    <citation type="submission" date="2023-07" db="EMBL/GenBank/DDBJ databases">
        <title>Yangia mangrovi SAOS 153D genome.</title>
        <authorList>
            <person name="Verma A."/>
            <person name="Pal Y."/>
            <person name="Sundharam S."/>
            <person name="Bisht B."/>
            <person name="Srinivasan K."/>
        </authorList>
    </citation>
    <scope>NUCLEOTIDE SEQUENCE [LARGE SCALE GENOMIC DNA]</scope>
    <source>
        <strain evidence="2">SAOS 153D</strain>
    </source>
</reference>
<accession>A0ABT2KR02</accession>
<keyword evidence="2" id="KW-1185">Reference proteome</keyword>
<organism evidence="1 2">
    <name type="scientific">Alloyangia mangrovi</name>
    <dbReference type="NCBI Taxonomy" id="1779329"/>
    <lineage>
        <taxon>Bacteria</taxon>
        <taxon>Pseudomonadati</taxon>
        <taxon>Pseudomonadota</taxon>
        <taxon>Alphaproteobacteria</taxon>
        <taxon>Rhodobacterales</taxon>
        <taxon>Roseobacteraceae</taxon>
        <taxon>Alloyangia</taxon>
    </lineage>
</organism>
<sequence>MIRRALPADAAALEAFLSQHAETSMFLRGNIAVAGLGESADRFATEVYLWSERDAIRAVFGRTRRGDVICQAQGAPTEAFRAYAELIGTQPVTVISGPPRADGCAHRGAGIW</sequence>
<evidence type="ECO:0008006" key="3">
    <source>
        <dbReference type="Google" id="ProtNLM"/>
    </source>
</evidence>
<dbReference type="Proteomes" id="UP000217448">
    <property type="component" value="Unassembled WGS sequence"/>
</dbReference>
<gene>
    <name evidence="1" type="ORF">CLG85_020345</name>
</gene>
<protein>
    <recommendedName>
        <fullName evidence="3">N-acetyltransferase domain-containing protein</fullName>
    </recommendedName>
</protein>
<dbReference type="RefSeq" id="WP_260349937.1">
    <property type="nucleotide sequence ID" value="NZ_NTHN02000048.1"/>
</dbReference>
<dbReference type="EMBL" id="NTHN02000048">
    <property type="protein sequence ID" value="MCT4372533.1"/>
    <property type="molecule type" value="Genomic_DNA"/>
</dbReference>
<name>A0ABT2KR02_9RHOB</name>
<proteinExistence type="predicted"/>
<evidence type="ECO:0000313" key="2">
    <source>
        <dbReference type="Proteomes" id="UP000217448"/>
    </source>
</evidence>